<name>A0A3A8NQC2_9BACT</name>
<evidence type="ECO:0000313" key="4">
    <source>
        <dbReference type="Proteomes" id="UP000272888"/>
    </source>
</evidence>
<dbReference type="AlphaFoldDB" id="A0A3A8NQC2"/>
<dbReference type="InterPro" id="IPR000873">
    <property type="entry name" value="AMP-dep_synth/lig_dom"/>
</dbReference>
<dbReference type="PROSITE" id="PS00455">
    <property type="entry name" value="AMP_BINDING"/>
    <property type="match status" value="1"/>
</dbReference>
<dbReference type="SUPFAM" id="SSF56801">
    <property type="entry name" value="Acetyl-CoA synthetase-like"/>
    <property type="match status" value="1"/>
</dbReference>
<dbReference type="Gene3D" id="3.40.50.12780">
    <property type="entry name" value="N-terminal domain of ligase-like"/>
    <property type="match status" value="1"/>
</dbReference>
<reference evidence="4" key="1">
    <citation type="submission" date="2018-09" db="EMBL/GenBank/DDBJ databases">
        <authorList>
            <person name="Livingstone P.G."/>
            <person name="Whitworth D.E."/>
        </authorList>
    </citation>
    <scope>NUCLEOTIDE SEQUENCE [LARGE SCALE GENOMIC DNA]</scope>
    <source>
        <strain evidence="4">CA051B</strain>
    </source>
</reference>
<dbReference type="EMBL" id="RAWB01000682">
    <property type="protein sequence ID" value="RKH42192.1"/>
    <property type="molecule type" value="Genomic_DNA"/>
</dbReference>
<comment type="caution">
    <text evidence="3">The sequence shown here is derived from an EMBL/GenBank/DDBJ whole genome shotgun (WGS) entry which is preliminary data.</text>
</comment>
<evidence type="ECO:0000313" key="3">
    <source>
        <dbReference type="EMBL" id="RKH42192.1"/>
    </source>
</evidence>
<sequence>MLYTSGSTGTPKGAGVEHRSIVHLVRDT</sequence>
<feature type="compositionally biased region" description="Basic and acidic residues" evidence="1">
    <location>
        <begin position="15"/>
        <end position="28"/>
    </location>
</feature>
<gene>
    <name evidence="3" type="ORF">D7V93_38075</name>
</gene>
<feature type="region of interest" description="Disordered" evidence="1">
    <location>
        <begin position="1"/>
        <end position="28"/>
    </location>
</feature>
<dbReference type="InterPro" id="IPR020845">
    <property type="entry name" value="AMP-binding_CS"/>
</dbReference>
<evidence type="ECO:0000256" key="1">
    <source>
        <dbReference type="SAM" id="MobiDB-lite"/>
    </source>
</evidence>
<dbReference type="Proteomes" id="UP000272888">
    <property type="component" value="Unassembled WGS sequence"/>
</dbReference>
<feature type="compositionally biased region" description="Polar residues" evidence="1">
    <location>
        <begin position="1"/>
        <end position="10"/>
    </location>
</feature>
<organism evidence="3 4">
    <name type="scientific">Corallococcus llansteffanensis</name>
    <dbReference type="NCBI Taxonomy" id="2316731"/>
    <lineage>
        <taxon>Bacteria</taxon>
        <taxon>Pseudomonadati</taxon>
        <taxon>Myxococcota</taxon>
        <taxon>Myxococcia</taxon>
        <taxon>Myxococcales</taxon>
        <taxon>Cystobacterineae</taxon>
        <taxon>Myxococcaceae</taxon>
        <taxon>Corallococcus</taxon>
    </lineage>
</organism>
<dbReference type="Pfam" id="PF00501">
    <property type="entry name" value="AMP-binding"/>
    <property type="match status" value="1"/>
</dbReference>
<evidence type="ECO:0000259" key="2">
    <source>
        <dbReference type="Pfam" id="PF00501"/>
    </source>
</evidence>
<dbReference type="InterPro" id="IPR042099">
    <property type="entry name" value="ANL_N_sf"/>
</dbReference>
<protein>
    <recommendedName>
        <fullName evidence="2">AMP-dependent synthetase/ligase domain-containing protein</fullName>
    </recommendedName>
</protein>
<keyword evidence="4" id="KW-1185">Reference proteome</keyword>
<accession>A0A3A8NQC2</accession>
<proteinExistence type="predicted"/>
<feature type="domain" description="AMP-dependent synthetase/ligase" evidence="2">
    <location>
        <begin position="1"/>
        <end position="27"/>
    </location>
</feature>
<feature type="non-terminal residue" evidence="3">
    <location>
        <position position="28"/>
    </location>
</feature>